<evidence type="ECO:0000313" key="2">
    <source>
        <dbReference type="EMBL" id="QHS79920.1"/>
    </source>
</evidence>
<accession>A0A6C0AKE7</accession>
<protein>
    <submittedName>
        <fullName evidence="2">Uncharacterized protein</fullName>
    </submittedName>
</protein>
<feature type="compositionally biased region" description="Acidic residues" evidence="1">
    <location>
        <begin position="1026"/>
        <end position="1037"/>
    </location>
</feature>
<reference evidence="2" key="1">
    <citation type="journal article" date="2020" name="Nature">
        <title>Giant virus diversity and host interactions through global metagenomics.</title>
        <authorList>
            <person name="Schulz F."/>
            <person name="Roux S."/>
            <person name="Paez-Espino D."/>
            <person name="Jungbluth S."/>
            <person name="Walsh D.A."/>
            <person name="Denef V.J."/>
            <person name="McMahon K.D."/>
            <person name="Konstantinidis K.T."/>
            <person name="Eloe-Fadrosh E.A."/>
            <person name="Kyrpides N.C."/>
            <person name="Woyke T."/>
        </authorList>
    </citation>
    <scope>NUCLEOTIDE SEQUENCE</scope>
    <source>
        <strain evidence="2">GVMAG-S-1035375-24</strain>
    </source>
</reference>
<name>A0A6C0AKE7_9ZZZZ</name>
<evidence type="ECO:0000256" key="1">
    <source>
        <dbReference type="SAM" id="MobiDB-lite"/>
    </source>
</evidence>
<feature type="region of interest" description="Disordered" evidence="1">
    <location>
        <begin position="1016"/>
        <end position="1062"/>
    </location>
</feature>
<organism evidence="2">
    <name type="scientific">viral metagenome</name>
    <dbReference type="NCBI Taxonomy" id="1070528"/>
    <lineage>
        <taxon>unclassified sequences</taxon>
        <taxon>metagenomes</taxon>
        <taxon>organismal metagenomes</taxon>
    </lineage>
</organism>
<proteinExistence type="predicted"/>
<dbReference type="AlphaFoldDB" id="A0A6C0AKE7"/>
<sequence length="1062" mass="120478">MENEFLTFEATDVELIGDVIEFDEEVQRNEKVRFYTLNEQVTDAFEHMVPKGRTTQAQIEKISKEVERVRDLYETYVSEAPEGYQVNVPKSLRSFPWVQPVLMSELDYATFAFDDTWVPLFTDEAYRQPNGYTRMITALPLPYLATEGTPYPIDVPTTFVDEEGKNGTRVLPNFKMNRTRRHEDGRIDILQVPVDGTADLVSFKGYWLKKRSLPIPDPLADHPFLASNDARFIETTEPLSDVVPELDAVMQHGVPVTQDPYGEGRKYLKIYDVKLEDVPWDLWKQRFPKKEVVDVMPPPIELPFKEGTNPPPSSNISDEYGNKYFPGLAARRWLMGQEDGGHLVVKMIQSLAGNSGTVEMLPVSELGDLRFPDVDEDQCKLLGLSFQDFVTHGVIRQWEVYDKGKFVRYERKCLPLDIVKQERHQIGYRNREQWKESTSKDMLIEYRKALASAYKSRPTVSSVKYEKYVSRGISQLREQVVAILKDEQRFPEDKLKAVKLLTRDVPHSKQVTVDPEGLFVVCDHTLAMLNGDMATDRLAFYDTWTVRVDGSRVCKVCGEEINKDVLVNQEDFSEEGRLLKHADALEEKTFHGHSTLTFTTKLRSLQEFFDVNDPSDSTVFLLISLLQLLPSQDQLIPVLQETRVMADTLKSRDRDGKARGMIGLAATVLLLQTHLPQLVPRRSFGSQPLKLDGFPRDTDSDKAPTIVDGLMTVLRKTFEAYPTSFKGPSVAVMRGVLSEPAAIRKGVVAILKKLLPAFKSPLTRAKSEFEIRPPPTPMVGLIPVRLPPEKLGTVTSFPPCGNPRSVWASDVPPVIRQPVVPLDKTRPRPSTLPLPPVDVQLPPLTVPDVKDIQRRLRLPAIPKAEGDSWRTNLMIIQRLKDAFQMNVDVSSIDTTQKPSLLRDITEGFLKELVGTIVKDPVKRKAYEELREKDLALFALMAPLKDARTETNTLRAKERHLFTDRLREMTDSQRQITKDLLDRGMAPFIITNADRDVFAAQIERELGPLEEIIPDVDVGVGAPRDAPDDDDRNVDEGDYGDHTAQGNRDRDRDLPDMDRDGPI</sequence>
<dbReference type="EMBL" id="MN740664">
    <property type="protein sequence ID" value="QHS79920.1"/>
    <property type="molecule type" value="Genomic_DNA"/>
</dbReference>
<feature type="compositionally biased region" description="Basic and acidic residues" evidence="1">
    <location>
        <begin position="1046"/>
        <end position="1062"/>
    </location>
</feature>